<evidence type="ECO:0000256" key="1">
    <source>
        <dbReference type="ARBA" id="ARBA00004429"/>
    </source>
</evidence>
<dbReference type="STRING" id="861450.HMPREF0080_00562"/>
<organism evidence="9 10">
    <name type="scientific">Anaeroglobus geminatus F0357</name>
    <dbReference type="NCBI Taxonomy" id="861450"/>
    <lineage>
        <taxon>Bacteria</taxon>
        <taxon>Bacillati</taxon>
        <taxon>Bacillota</taxon>
        <taxon>Negativicutes</taxon>
        <taxon>Veillonellales</taxon>
        <taxon>Veillonellaceae</taxon>
        <taxon>Anaeroglobus</taxon>
    </lineage>
</organism>
<feature type="transmembrane region" description="Helical" evidence="8">
    <location>
        <begin position="90"/>
        <end position="114"/>
    </location>
</feature>
<accession>G9YFZ9</accession>
<keyword evidence="2" id="KW-0813">Transport</keyword>
<evidence type="ECO:0000313" key="10">
    <source>
        <dbReference type="Proteomes" id="UP000005481"/>
    </source>
</evidence>
<proteinExistence type="predicted"/>
<dbReference type="InterPro" id="IPR018227">
    <property type="entry name" value="Amino_acid_transport_2"/>
</dbReference>
<dbReference type="AlphaFoldDB" id="G9YFZ9"/>
<protein>
    <recommendedName>
        <fullName evidence="11">Tryptophan/tyrosine permease family protein</fullName>
    </recommendedName>
</protein>
<dbReference type="PATRIC" id="fig|861450.3.peg.538"/>
<evidence type="ECO:0000256" key="7">
    <source>
        <dbReference type="ARBA" id="ARBA00023136"/>
    </source>
</evidence>
<dbReference type="EMBL" id="AGCJ01000018">
    <property type="protein sequence ID" value="EHM42429.1"/>
    <property type="molecule type" value="Genomic_DNA"/>
</dbReference>
<name>G9YFZ9_9FIRM</name>
<evidence type="ECO:0000256" key="6">
    <source>
        <dbReference type="ARBA" id="ARBA00022989"/>
    </source>
</evidence>
<gene>
    <name evidence="9" type="ORF">HMPREF0080_00562</name>
</gene>
<evidence type="ECO:0000256" key="3">
    <source>
        <dbReference type="ARBA" id="ARBA00022475"/>
    </source>
</evidence>
<feature type="transmembrane region" description="Helical" evidence="8">
    <location>
        <begin position="134"/>
        <end position="150"/>
    </location>
</feature>
<keyword evidence="7 8" id="KW-0472">Membrane</keyword>
<evidence type="ECO:0008006" key="11">
    <source>
        <dbReference type="Google" id="ProtNLM"/>
    </source>
</evidence>
<keyword evidence="4" id="KW-0997">Cell inner membrane</keyword>
<keyword evidence="5 8" id="KW-0812">Transmembrane</keyword>
<keyword evidence="6 8" id="KW-1133">Transmembrane helix</keyword>
<evidence type="ECO:0000256" key="2">
    <source>
        <dbReference type="ARBA" id="ARBA00022448"/>
    </source>
</evidence>
<comment type="subcellular location">
    <subcellularLocation>
        <location evidence="1">Cell inner membrane</location>
        <topology evidence="1">Multi-pass membrane protein</topology>
    </subcellularLocation>
</comment>
<keyword evidence="10" id="KW-1185">Reference proteome</keyword>
<dbReference type="PANTHER" id="PTHR35334:SF4">
    <property type="entry name" value="SERINE TRANSPORTER-RELATED"/>
    <property type="match status" value="1"/>
</dbReference>
<dbReference type="Gene3D" id="1.20.1740.10">
    <property type="entry name" value="Amino acid/polyamine transporter I"/>
    <property type="match status" value="1"/>
</dbReference>
<dbReference type="eggNOG" id="COG0814">
    <property type="taxonomic scope" value="Bacteria"/>
</dbReference>
<reference evidence="9 10" key="1">
    <citation type="submission" date="2011-08" db="EMBL/GenBank/DDBJ databases">
        <authorList>
            <person name="Weinstock G."/>
            <person name="Sodergren E."/>
            <person name="Clifton S."/>
            <person name="Fulton L."/>
            <person name="Fulton B."/>
            <person name="Courtney L."/>
            <person name="Fronick C."/>
            <person name="Harrison M."/>
            <person name="Strong C."/>
            <person name="Farmer C."/>
            <person name="Delahaunty K."/>
            <person name="Markovic C."/>
            <person name="Hall O."/>
            <person name="Minx P."/>
            <person name="Tomlinson C."/>
            <person name="Mitreva M."/>
            <person name="Hou S."/>
            <person name="Chen J."/>
            <person name="Wollam A."/>
            <person name="Pepin K.H."/>
            <person name="Johnson M."/>
            <person name="Bhonagiri V."/>
            <person name="Zhang X."/>
            <person name="Suruliraj S."/>
            <person name="Warren W."/>
            <person name="Chinwalla A."/>
            <person name="Mardis E.R."/>
            <person name="Wilson R.K."/>
        </authorList>
    </citation>
    <scope>NUCLEOTIDE SEQUENCE [LARGE SCALE GENOMIC DNA]</scope>
    <source>
        <strain evidence="9 10">F0357</strain>
    </source>
</reference>
<evidence type="ECO:0000313" key="9">
    <source>
        <dbReference type="EMBL" id="EHM42429.1"/>
    </source>
</evidence>
<sequence>MSETEWKNAVKFDSTDWGWIVMSIGMAIGAGIVFLPVQVGLVGVWVFLLSAAIAYPSIYLLQRLFINTLVDSPDCDDYPSVIGGYLGKNWGFILGILYFMMSLICVFMYSTALTNDSASFLQSFGVTDGLLSENPLYGLAVICFMVAIASRGEKLIFKVSTLMVLTKLCVVACLGLLMIQSWDLANIGEFPDIAYIIKQTIIMLPIP</sequence>
<feature type="transmembrane region" description="Helical" evidence="8">
    <location>
        <begin position="42"/>
        <end position="61"/>
    </location>
</feature>
<feature type="transmembrane region" description="Helical" evidence="8">
    <location>
        <begin position="162"/>
        <end position="182"/>
    </location>
</feature>
<keyword evidence="3" id="KW-1003">Cell membrane</keyword>
<dbReference type="HOGENOM" id="CLU_052043_0_1_9"/>
<feature type="transmembrane region" description="Helical" evidence="8">
    <location>
        <begin position="17"/>
        <end position="36"/>
    </location>
</feature>
<evidence type="ECO:0000256" key="5">
    <source>
        <dbReference type="ARBA" id="ARBA00022692"/>
    </source>
</evidence>
<dbReference type="GO" id="GO:0003333">
    <property type="term" value="P:amino acid transmembrane transport"/>
    <property type="evidence" value="ECO:0007669"/>
    <property type="project" value="InterPro"/>
</dbReference>
<comment type="caution">
    <text evidence="9">The sequence shown here is derived from an EMBL/GenBank/DDBJ whole genome shotgun (WGS) entry which is preliminary data.</text>
</comment>
<evidence type="ECO:0000256" key="4">
    <source>
        <dbReference type="ARBA" id="ARBA00022519"/>
    </source>
</evidence>
<dbReference type="Proteomes" id="UP000005481">
    <property type="component" value="Unassembled WGS sequence"/>
</dbReference>
<dbReference type="PANTHER" id="PTHR35334">
    <property type="entry name" value="SERINE TRANSPORTER"/>
    <property type="match status" value="1"/>
</dbReference>
<dbReference type="GO" id="GO:0005886">
    <property type="term" value="C:plasma membrane"/>
    <property type="evidence" value="ECO:0007669"/>
    <property type="project" value="UniProtKB-SubCell"/>
</dbReference>
<evidence type="ECO:0000256" key="8">
    <source>
        <dbReference type="SAM" id="Phobius"/>
    </source>
</evidence>